<dbReference type="Pfam" id="PF12697">
    <property type="entry name" value="Abhydrolase_6"/>
    <property type="match status" value="1"/>
</dbReference>
<keyword evidence="3" id="KW-1185">Reference proteome</keyword>
<evidence type="ECO:0000259" key="1">
    <source>
        <dbReference type="Pfam" id="PF12697"/>
    </source>
</evidence>
<organism evidence="2 3">
    <name type="scientific">Talaromyces pinophilus</name>
    <name type="common">Penicillium pinophilum</name>
    <dbReference type="NCBI Taxonomy" id="128442"/>
    <lineage>
        <taxon>Eukaryota</taxon>
        <taxon>Fungi</taxon>
        <taxon>Dikarya</taxon>
        <taxon>Ascomycota</taxon>
        <taxon>Pezizomycotina</taxon>
        <taxon>Eurotiomycetes</taxon>
        <taxon>Eurotiomycetidae</taxon>
        <taxon>Eurotiales</taxon>
        <taxon>Trichocomaceae</taxon>
        <taxon>Talaromyces</taxon>
        <taxon>Talaromyces sect. Talaromyces</taxon>
    </lineage>
</organism>
<comment type="caution">
    <text evidence="2">The sequence shown here is derived from an EMBL/GenBank/DDBJ whole genome shotgun (WGS) entry which is preliminary data.</text>
</comment>
<dbReference type="SUPFAM" id="SSF53474">
    <property type="entry name" value="alpha/beta-Hydrolases"/>
    <property type="match status" value="1"/>
</dbReference>
<accession>A0A6V8H0X8</accession>
<feature type="domain" description="AB hydrolase-1" evidence="1">
    <location>
        <begin position="43"/>
        <end position="315"/>
    </location>
</feature>
<dbReference type="EMBL" id="DF933811">
    <property type="protein sequence ID" value="GAM34958.1"/>
    <property type="molecule type" value="Genomic_DNA"/>
</dbReference>
<reference evidence="3" key="1">
    <citation type="journal article" date="2015" name="Genome Announc.">
        <title>Draft genome sequence of Talaromyces cellulolyticus strain Y-94, a source of lignocellulosic biomass-degrading enzymes.</title>
        <authorList>
            <person name="Fujii T."/>
            <person name="Koike H."/>
            <person name="Sawayama S."/>
            <person name="Yano S."/>
            <person name="Inoue H."/>
        </authorList>
    </citation>
    <scope>NUCLEOTIDE SEQUENCE [LARGE SCALE GENOMIC DNA]</scope>
    <source>
        <strain evidence="3">Y-94</strain>
    </source>
</reference>
<dbReference type="InterPro" id="IPR029058">
    <property type="entry name" value="AB_hydrolase_fold"/>
</dbReference>
<evidence type="ECO:0000313" key="2">
    <source>
        <dbReference type="EMBL" id="GAM34958.1"/>
    </source>
</evidence>
<proteinExistence type="predicted"/>
<protein>
    <recommendedName>
        <fullName evidence="1">AB hydrolase-1 domain-containing protein</fullName>
    </recommendedName>
</protein>
<dbReference type="AlphaFoldDB" id="A0A6V8H0X8"/>
<dbReference type="GO" id="GO:0016020">
    <property type="term" value="C:membrane"/>
    <property type="evidence" value="ECO:0007669"/>
    <property type="project" value="TreeGrafter"/>
</dbReference>
<evidence type="ECO:0000313" key="3">
    <source>
        <dbReference type="Proteomes" id="UP000053095"/>
    </source>
</evidence>
<dbReference type="Gene3D" id="3.40.50.1820">
    <property type="entry name" value="alpha/beta hydrolase"/>
    <property type="match status" value="1"/>
</dbReference>
<gene>
    <name evidence="2" type="ORF">TCE0_015r02888</name>
</gene>
<dbReference type="PANTHER" id="PTHR43798">
    <property type="entry name" value="MONOACYLGLYCEROL LIPASE"/>
    <property type="match status" value="1"/>
</dbReference>
<dbReference type="PANTHER" id="PTHR43798:SF33">
    <property type="entry name" value="HYDROLASE, PUTATIVE (AFU_ORTHOLOGUE AFUA_2G14860)-RELATED"/>
    <property type="match status" value="1"/>
</dbReference>
<dbReference type="InterPro" id="IPR050266">
    <property type="entry name" value="AB_hydrolase_sf"/>
</dbReference>
<dbReference type="InterPro" id="IPR000073">
    <property type="entry name" value="AB_hydrolase_1"/>
</dbReference>
<dbReference type="Proteomes" id="UP000053095">
    <property type="component" value="Unassembled WGS sequence"/>
</dbReference>
<name>A0A6V8H0X8_TALPI</name>
<sequence>MSIDHTNPWEFQPSKTGLIPLSPAHTIHLTISGPIRYPNMPLIIIIPGLASHTSEWIAVNRSITKFGRTMLYDRSGYGLSSEISPNTEAISAVDIATELNDLLAAADLRGPFVLICHSYGGIIAREFVHLRRDDVHGVVFVDANQELNTIEGPWPAPYIDSVTEGLDIWDVVGIRQNHGLLEDEWEALLSRNKEWKGKHARVAAAEAKGYISSGEVLAAKRQFDLEDPPLLDSHPVSVIKGRTYRDFELMLEAGTKAGKGTGEERRHFTEMIETYDQLDERWQKDLLGLSTRSRWARAEKSGHNVHLTEPEVIVQEVKWVMGNLHVEGNWPKMAS</sequence>